<keyword evidence="3" id="KW-1185">Reference proteome</keyword>
<dbReference type="PaxDb" id="29760-VIT_02s0012g02450.t01"/>
<dbReference type="Proteomes" id="UP000009183">
    <property type="component" value="Chromosome 2"/>
</dbReference>
<reference evidence="3" key="1">
    <citation type="journal article" date="2007" name="Nature">
        <title>The grapevine genome sequence suggests ancestral hexaploidization in major angiosperm phyla.</title>
        <authorList>
            <consortium name="The French-Italian Public Consortium for Grapevine Genome Characterization."/>
            <person name="Jaillon O."/>
            <person name="Aury J.-M."/>
            <person name="Noel B."/>
            <person name="Policriti A."/>
            <person name="Clepet C."/>
            <person name="Casagrande A."/>
            <person name="Choisne N."/>
            <person name="Aubourg S."/>
            <person name="Vitulo N."/>
            <person name="Jubin C."/>
            <person name="Vezzi A."/>
            <person name="Legeai F."/>
            <person name="Hugueney P."/>
            <person name="Dasilva C."/>
            <person name="Horner D."/>
            <person name="Mica E."/>
            <person name="Jublot D."/>
            <person name="Poulain J."/>
            <person name="Bruyere C."/>
            <person name="Billault A."/>
            <person name="Segurens B."/>
            <person name="Gouyvenoux M."/>
            <person name="Ugarte E."/>
            <person name="Cattonaro F."/>
            <person name="Anthouard V."/>
            <person name="Vico V."/>
            <person name="Del Fabbro C."/>
            <person name="Alaux M."/>
            <person name="Di Gaspero G."/>
            <person name="Dumas V."/>
            <person name="Felice N."/>
            <person name="Paillard S."/>
            <person name="Juman I."/>
            <person name="Moroldo M."/>
            <person name="Scalabrin S."/>
            <person name="Canaguier A."/>
            <person name="Le Clainche I."/>
            <person name="Malacrida G."/>
            <person name="Durand E."/>
            <person name="Pesole G."/>
            <person name="Laucou V."/>
            <person name="Chatelet P."/>
            <person name="Merdinoglu D."/>
            <person name="Delledonne M."/>
            <person name="Pezzotti M."/>
            <person name="Lecharny A."/>
            <person name="Scarpelli C."/>
            <person name="Artiguenave F."/>
            <person name="Pe M.E."/>
            <person name="Valle G."/>
            <person name="Morgante M."/>
            <person name="Caboche M."/>
            <person name="Adam-Blondon A.-F."/>
            <person name="Weissenbach J."/>
            <person name="Quetier F."/>
            <person name="Wincker P."/>
        </authorList>
    </citation>
    <scope>NUCLEOTIDE SEQUENCE [LARGE SCALE GENOMIC DNA]</scope>
    <source>
        <strain evidence="3">cv. Pinot noir / PN40024</strain>
    </source>
</reference>
<dbReference type="HOGENOM" id="CLU_1506032_0_0_1"/>
<dbReference type="EMBL" id="FN596247">
    <property type="protein sequence ID" value="CCB57838.1"/>
    <property type="molecule type" value="Genomic_DNA"/>
</dbReference>
<accession>F6HT28</accession>
<name>F6HT28_VITVI</name>
<sequence length="179" mass="20194">METVWMEGVIAFLDFMVMIAVYTNGCLGMITAYRRSKPYADPDAKKIDEPDVEDYAANVPLSIEVQCHSQGYGNSRGYYYALQYNRGSILLSIFPPRLFRGPFHAEAVKHLLNTIKVFHHLQACKCQCWFSRISKLASACPVSQGFFYSRTGNQGPACQFPSVKSCGLWCYCTGCNLKR</sequence>
<evidence type="ECO:0000313" key="2">
    <source>
        <dbReference type="EMBL" id="CCB57838.1"/>
    </source>
</evidence>
<organism evidence="2 3">
    <name type="scientific">Vitis vinifera</name>
    <name type="common">Grape</name>
    <dbReference type="NCBI Taxonomy" id="29760"/>
    <lineage>
        <taxon>Eukaryota</taxon>
        <taxon>Viridiplantae</taxon>
        <taxon>Streptophyta</taxon>
        <taxon>Embryophyta</taxon>
        <taxon>Tracheophyta</taxon>
        <taxon>Spermatophyta</taxon>
        <taxon>Magnoliopsida</taxon>
        <taxon>eudicotyledons</taxon>
        <taxon>Gunneridae</taxon>
        <taxon>Pentapetalae</taxon>
        <taxon>rosids</taxon>
        <taxon>Vitales</taxon>
        <taxon>Vitaceae</taxon>
        <taxon>Viteae</taxon>
        <taxon>Vitis</taxon>
    </lineage>
</organism>
<keyword evidence="1" id="KW-0812">Transmembrane</keyword>
<feature type="transmembrane region" description="Helical" evidence="1">
    <location>
        <begin position="12"/>
        <end position="33"/>
    </location>
</feature>
<evidence type="ECO:0000256" key="1">
    <source>
        <dbReference type="SAM" id="Phobius"/>
    </source>
</evidence>
<keyword evidence="1" id="KW-1133">Transmembrane helix</keyword>
<dbReference type="AlphaFoldDB" id="F6HT28"/>
<gene>
    <name evidence="2" type="ordered locus">VIT_02s0012g02450</name>
</gene>
<protein>
    <submittedName>
        <fullName evidence="2">Uncharacterized protein</fullName>
    </submittedName>
</protein>
<keyword evidence="1" id="KW-0472">Membrane</keyword>
<dbReference type="InParanoid" id="F6HT28"/>
<evidence type="ECO:0000313" key="3">
    <source>
        <dbReference type="Proteomes" id="UP000009183"/>
    </source>
</evidence>
<proteinExistence type="predicted"/>